<protein>
    <recommendedName>
        <fullName evidence="3 7">Dihydrofolate reductase</fullName>
        <ecNumber evidence="3 7">1.5.1.3</ecNumber>
    </recommendedName>
</protein>
<evidence type="ECO:0000256" key="7">
    <source>
        <dbReference type="PIRNR" id="PIRNR000194"/>
    </source>
</evidence>
<dbReference type="GO" id="GO:0046655">
    <property type="term" value="P:folic acid metabolic process"/>
    <property type="evidence" value="ECO:0007669"/>
    <property type="project" value="TreeGrafter"/>
</dbReference>
<dbReference type="PRINTS" id="PR00070">
    <property type="entry name" value="DHFR"/>
</dbReference>
<comment type="catalytic activity">
    <reaction evidence="7">
        <text>(6S)-5,6,7,8-tetrahydrofolate + NADP(+) = 7,8-dihydrofolate + NADPH + H(+)</text>
        <dbReference type="Rhea" id="RHEA:15009"/>
        <dbReference type="ChEBI" id="CHEBI:15378"/>
        <dbReference type="ChEBI" id="CHEBI:57451"/>
        <dbReference type="ChEBI" id="CHEBI:57453"/>
        <dbReference type="ChEBI" id="CHEBI:57783"/>
        <dbReference type="ChEBI" id="CHEBI:58349"/>
        <dbReference type="EC" id="1.5.1.3"/>
    </reaction>
</comment>
<dbReference type="InterPro" id="IPR012259">
    <property type="entry name" value="DHFR"/>
</dbReference>
<organism evidence="10 11">
    <name type="scientific">Anaerosacchariphilus polymeriproducens</name>
    <dbReference type="NCBI Taxonomy" id="1812858"/>
    <lineage>
        <taxon>Bacteria</taxon>
        <taxon>Bacillati</taxon>
        <taxon>Bacillota</taxon>
        <taxon>Clostridia</taxon>
        <taxon>Lachnospirales</taxon>
        <taxon>Lachnospiraceae</taxon>
        <taxon>Anaerosacchariphilus</taxon>
    </lineage>
</organism>
<dbReference type="GO" id="GO:0046654">
    <property type="term" value="P:tetrahydrofolate biosynthetic process"/>
    <property type="evidence" value="ECO:0007669"/>
    <property type="project" value="UniProtKB-UniPathway"/>
</dbReference>
<keyword evidence="6 7" id="KW-0560">Oxidoreductase</keyword>
<keyword evidence="11" id="KW-1185">Reference proteome</keyword>
<dbReference type="Pfam" id="PF00186">
    <property type="entry name" value="DHFR_1"/>
    <property type="match status" value="1"/>
</dbReference>
<dbReference type="OrthoDB" id="9804315at2"/>
<dbReference type="Gene3D" id="3.40.430.10">
    <property type="entry name" value="Dihydrofolate Reductase, subunit A"/>
    <property type="match status" value="1"/>
</dbReference>
<dbReference type="GO" id="GO:0006730">
    <property type="term" value="P:one-carbon metabolic process"/>
    <property type="evidence" value="ECO:0007669"/>
    <property type="project" value="UniProtKB-KW"/>
</dbReference>
<sequence>MKALIVAYSKNKVIGKNGMIPWKIKGEQKRFKELTTDNVVIMGRRSYEEIGRPLPNRLTIVISRTMHINEENCVVAHSLDEALKIAENKNVYISGGARLYEEAINIVDKMYITQIDQCIEGDTFFPEFDESQWEIQIDAEFVGDLSYKYLTYTRKGDKTNRQKENLYKKER</sequence>
<evidence type="ECO:0000256" key="1">
    <source>
        <dbReference type="ARBA" id="ARBA00004903"/>
    </source>
</evidence>
<dbReference type="PROSITE" id="PS00075">
    <property type="entry name" value="DHFR_1"/>
    <property type="match status" value="1"/>
</dbReference>
<dbReference type="GO" id="GO:0046452">
    <property type="term" value="P:dihydrofolate metabolic process"/>
    <property type="evidence" value="ECO:0007669"/>
    <property type="project" value="TreeGrafter"/>
</dbReference>
<gene>
    <name evidence="10" type="ORF">DWV06_06820</name>
</gene>
<evidence type="ECO:0000256" key="4">
    <source>
        <dbReference type="ARBA" id="ARBA00022563"/>
    </source>
</evidence>
<name>A0A371AWS9_9FIRM</name>
<dbReference type="UniPathway" id="UPA00077">
    <property type="reaction ID" value="UER00158"/>
</dbReference>
<dbReference type="CDD" id="cd00209">
    <property type="entry name" value="DHFR"/>
    <property type="match status" value="1"/>
</dbReference>
<evidence type="ECO:0000256" key="8">
    <source>
        <dbReference type="RuleBase" id="RU004474"/>
    </source>
</evidence>
<dbReference type="Proteomes" id="UP000255036">
    <property type="component" value="Unassembled WGS sequence"/>
</dbReference>
<evidence type="ECO:0000256" key="6">
    <source>
        <dbReference type="ARBA" id="ARBA00023002"/>
    </source>
</evidence>
<keyword evidence="4 7" id="KW-0554">One-carbon metabolism</keyword>
<dbReference type="GO" id="GO:0050661">
    <property type="term" value="F:NADP binding"/>
    <property type="evidence" value="ECO:0007669"/>
    <property type="project" value="InterPro"/>
</dbReference>
<dbReference type="InterPro" id="IPR001796">
    <property type="entry name" value="DHFR_dom"/>
</dbReference>
<dbReference type="SUPFAM" id="SSF53597">
    <property type="entry name" value="Dihydrofolate reductase-like"/>
    <property type="match status" value="1"/>
</dbReference>
<evidence type="ECO:0000313" key="10">
    <source>
        <dbReference type="EMBL" id="RDU23999.1"/>
    </source>
</evidence>
<comment type="caution">
    <text evidence="10">The sequence shown here is derived from an EMBL/GenBank/DDBJ whole genome shotgun (WGS) entry which is preliminary data.</text>
</comment>
<feature type="domain" description="DHFR" evidence="9">
    <location>
        <begin position="1"/>
        <end position="154"/>
    </location>
</feature>
<dbReference type="AlphaFoldDB" id="A0A371AWS9"/>
<comment type="pathway">
    <text evidence="1 7">Cofactor biosynthesis; tetrahydrofolate biosynthesis; 5,6,7,8-tetrahydrofolate from 7,8-dihydrofolate: step 1/1.</text>
</comment>
<evidence type="ECO:0000313" key="11">
    <source>
        <dbReference type="Proteomes" id="UP000255036"/>
    </source>
</evidence>
<dbReference type="EMBL" id="QRCT01000016">
    <property type="protein sequence ID" value="RDU23999.1"/>
    <property type="molecule type" value="Genomic_DNA"/>
</dbReference>
<dbReference type="PANTHER" id="PTHR48069:SF3">
    <property type="entry name" value="DIHYDROFOLATE REDUCTASE"/>
    <property type="match status" value="1"/>
</dbReference>
<dbReference type="PANTHER" id="PTHR48069">
    <property type="entry name" value="DIHYDROFOLATE REDUCTASE"/>
    <property type="match status" value="1"/>
</dbReference>
<evidence type="ECO:0000256" key="3">
    <source>
        <dbReference type="ARBA" id="ARBA00012856"/>
    </source>
</evidence>
<reference evidence="10 11" key="1">
    <citation type="submission" date="2018-07" db="EMBL/GenBank/DDBJ databases">
        <title>Anaerosacharophilus polymeroproducens gen. nov. sp. nov., an anaerobic bacterium isolated from salt field.</title>
        <authorList>
            <person name="Kim W."/>
            <person name="Yang S.-H."/>
            <person name="Oh J."/>
            <person name="Lee J.-H."/>
            <person name="Kwon K.K."/>
        </authorList>
    </citation>
    <scope>NUCLEOTIDE SEQUENCE [LARGE SCALE GENOMIC DNA]</scope>
    <source>
        <strain evidence="10 11">MCWD5</strain>
    </source>
</reference>
<comment type="function">
    <text evidence="7">Key enzyme in folate metabolism. Catalyzes an essential reaction for de novo glycine and purine synthesis, and for DNA precursor synthesis.</text>
</comment>
<dbReference type="RefSeq" id="WP_115481513.1">
    <property type="nucleotide sequence ID" value="NZ_QRCT01000016.1"/>
</dbReference>
<evidence type="ECO:0000256" key="2">
    <source>
        <dbReference type="ARBA" id="ARBA00009539"/>
    </source>
</evidence>
<accession>A0A371AWS9</accession>
<proteinExistence type="inferred from homology"/>
<dbReference type="EC" id="1.5.1.3" evidence="3 7"/>
<dbReference type="PROSITE" id="PS51330">
    <property type="entry name" value="DHFR_2"/>
    <property type="match status" value="1"/>
</dbReference>
<dbReference type="GO" id="GO:0004146">
    <property type="term" value="F:dihydrofolate reductase activity"/>
    <property type="evidence" value="ECO:0007669"/>
    <property type="project" value="UniProtKB-EC"/>
</dbReference>
<dbReference type="InterPro" id="IPR024072">
    <property type="entry name" value="DHFR-like_dom_sf"/>
</dbReference>
<dbReference type="InterPro" id="IPR017925">
    <property type="entry name" value="DHFR_CS"/>
</dbReference>
<dbReference type="PIRSF" id="PIRSF000194">
    <property type="entry name" value="DHFR"/>
    <property type="match status" value="1"/>
</dbReference>
<evidence type="ECO:0000256" key="5">
    <source>
        <dbReference type="ARBA" id="ARBA00022857"/>
    </source>
</evidence>
<comment type="similarity">
    <text evidence="2 7 8">Belongs to the dihydrofolate reductase family.</text>
</comment>
<evidence type="ECO:0000259" key="9">
    <source>
        <dbReference type="PROSITE" id="PS51330"/>
    </source>
</evidence>
<keyword evidence="5 7" id="KW-0521">NADP</keyword>